<comment type="caution">
    <text evidence="2">The sequence shown here is derived from an EMBL/GenBank/DDBJ whole genome shotgun (WGS) entry which is preliminary data.</text>
</comment>
<feature type="transmembrane region" description="Helical" evidence="1">
    <location>
        <begin position="59"/>
        <end position="76"/>
    </location>
</feature>
<dbReference type="Pfam" id="PF10710">
    <property type="entry name" value="DUF2512"/>
    <property type="match status" value="1"/>
</dbReference>
<dbReference type="InterPro" id="IPR019649">
    <property type="entry name" value="DUF2512"/>
</dbReference>
<evidence type="ECO:0008006" key="4">
    <source>
        <dbReference type="Google" id="ProtNLM"/>
    </source>
</evidence>
<dbReference type="RefSeq" id="WP_205186219.1">
    <property type="nucleotide sequence ID" value="NZ_JAFBFC010000003.1"/>
</dbReference>
<feature type="transmembrane region" description="Helical" evidence="1">
    <location>
        <begin position="33"/>
        <end position="52"/>
    </location>
</feature>
<name>A0ABS2QV53_9BACI</name>
<feature type="transmembrane region" description="Helical" evidence="1">
    <location>
        <begin position="7"/>
        <end position="27"/>
    </location>
</feature>
<gene>
    <name evidence="2" type="ORF">JOC83_001709</name>
</gene>
<keyword evidence="1" id="KW-1133">Transmembrane helix</keyword>
<evidence type="ECO:0000256" key="1">
    <source>
        <dbReference type="SAM" id="Phobius"/>
    </source>
</evidence>
<accession>A0ABS2QV53</accession>
<keyword evidence="1" id="KW-0472">Membrane</keyword>
<dbReference type="EMBL" id="JAFBFC010000003">
    <property type="protein sequence ID" value="MBM7702862.1"/>
    <property type="molecule type" value="Genomic_DNA"/>
</dbReference>
<reference evidence="2 3" key="1">
    <citation type="submission" date="2021-01" db="EMBL/GenBank/DDBJ databases">
        <title>Genomic Encyclopedia of Type Strains, Phase IV (KMG-IV): sequencing the most valuable type-strain genomes for metagenomic binning, comparative biology and taxonomic classification.</title>
        <authorList>
            <person name="Goeker M."/>
        </authorList>
    </citation>
    <scope>NUCLEOTIDE SEQUENCE [LARGE SCALE GENOMIC DNA]</scope>
    <source>
        <strain evidence="2 3">DSM 104297</strain>
    </source>
</reference>
<keyword evidence="3" id="KW-1185">Reference proteome</keyword>
<dbReference type="Proteomes" id="UP000809829">
    <property type="component" value="Unassembled WGS sequence"/>
</dbReference>
<proteinExistence type="predicted"/>
<protein>
    <recommendedName>
        <fullName evidence="4">DUF2512 domain-containing protein</fullName>
    </recommendedName>
</protein>
<evidence type="ECO:0000313" key="2">
    <source>
        <dbReference type="EMBL" id="MBM7702862.1"/>
    </source>
</evidence>
<sequence length="149" mass="16911">MNHVKPFFIKFLVSLLILYIVLGSIFGVGFVSIFIIATIVSTVSYVIGDGVLLPKTTSFKAALADLAIAFFLIWFFTSNFSLTYNAFTAALMSATGLAIADYFFHRYLRNEVMDSKSKKPHWHVFNYQAEMAEEFTPVRPDVRSDDEER</sequence>
<organism evidence="2 3">
    <name type="scientific">Priestia iocasae</name>
    <dbReference type="NCBI Taxonomy" id="2291674"/>
    <lineage>
        <taxon>Bacteria</taxon>
        <taxon>Bacillati</taxon>
        <taxon>Bacillota</taxon>
        <taxon>Bacilli</taxon>
        <taxon>Bacillales</taxon>
        <taxon>Bacillaceae</taxon>
        <taxon>Priestia</taxon>
    </lineage>
</organism>
<feature type="transmembrane region" description="Helical" evidence="1">
    <location>
        <begin position="82"/>
        <end position="104"/>
    </location>
</feature>
<evidence type="ECO:0000313" key="3">
    <source>
        <dbReference type="Proteomes" id="UP000809829"/>
    </source>
</evidence>
<keyword evidence="1" id="KW-0812">Transmembrane</keyword>